<feature type="compositionally biased region" description="Basic and acidic residues" evidence="1">
    <location>
        <begin position="729"/>
        <end position="738"/>
    </location>
</feature>
<dbReference type="Pfam" id="PF09090">
    <property type="entry name" value="MIF4G_like_2"/>
    <property type="match status" value="1"/>
</dbReference>
<reference evidence="4 5" key="1">
    <citation type="journal article" date="2019" name="Nat. Ecol. Evol.">
        <title>Megaphylogeny resolves global patterns of mushroom evolution.</title>
        <authorList>
            <person name="Varga T."/>
            <person name="Krizsan K."/>
            <person name="Foldi C."/>
            <person name="Dima B."/>
            <person name="Sanchez-Garcia M."/>
            <person name="Sanchez-Ramirez S."/>
            <person name="Szollosi G.J."/>
            <person name="Szarkandi J.G."/>
            <person name="Papp V."/>
            <person name="Albert L."/>
            <person name="Andreopoulos W."/>
            <person name="Angelini C."/>
            <person name="Antonin V."/>
            <person name="Barry K.W."/>
            <person name="Bougher N.L."/>
            <person name="Buchanan P."/>
            <person name="Buyck B."/>
            <person name="Bense V."/>
            <person name="Catcheside P."/>
            <person name="Chovatia M."/>
            <person name="Cooper J."/>
            <person name="Damon W."/>
            <person name="Desjardin D."/>
            <person name="Finy P."/>
            <person name="Geml J."/>
            <person name="Haridas S."/>
            <person name="Hughes K."/>
            <person name="Justo A."/>
            <person name="Karasinski D."/>
            <person name="Kautmanova I."/>
            <person name="Kiss B."/>
            <person name="Kocsube S."/>
            <person name="Kotiranta H."/>
            <person name="LaButti K.M."/>
            <person name="Lechner B.E."/>
            <person name="Liimatainen K."/>
            <person name="Lipzen A."/>
            <person name="Lukacs Z."/>
            <person name="Mihaltcheva S."/>
            <person name="Morgado L.N."/>
            <person name="Niskanen T."/>
            <person name="Noordeloos M.E."/>
            <person name="Ohm R.A."/>
            <person name="Ortiz-Santana B."/>
            <person name="Ovrebo C."/>
            <person name="Racz N."/>
            <person name="Riley R."/>
            <person name="Savchenko A."/>
            <person name="Shiryaev A."/>
            <person name="Soop K."/>
            <person name="Spirin V."/>
            <person name="Szebenyi C."/>
            <person name="Tomsovsky M."/>
            <person name="Tulloss R.E."/>
            <person name="Uehling J."/>
            <person name="Grigoriev I.V."/>
            <person name="Vagvolgyi C."/>
            <person name="Papp T."/>
            <person name="Martin F.M."/>
            <person name="Miettinen O."/>
            <person name="Hibbett D.S."/>
            <person name="Nagy L.G."/>
        </authorList>
    </citation>
    <scope>NUCLEOTIDE SEQUENCE [LARGE SCALE GENOMIC DNA]</scope>
    <source>
        <strain evidence="4 5">CBS 962.96</strain>
    </source>
</reference>
<accession>A0A4S8LL32</accession>
<protein>
    <submittedName>
        <fullName evidence="4">Cap binding protein 80-PB</fullName>
    </submittedName>
</protein>
<evidence type="ECO:0000313" key="4">
    <source>
        <dbReference type="EMBL" id="THU89962.1"/>
    </source>
</evidence>
<feature type="domain" description="MIF4G-like type 2" evidence="3">
    <location>
        <begin position="540"/>
        <end position="847"/>
    </location>
</feature>
<dbReference type="InterPro" id="IPR015174">
    <property type="entry name" value="MIF4G-like_typ-2"/>
</dbReference>
<evidence type="ECO:0000259" key="3">
    <source>
        <dbReference type="Pfam" id="PF09090"/>
    </source>
</evidence>
<dbReference type="InterPro" id="IPR027159">
    <property type="entry name" value="CBP80"/>
</dbReference>
<sequence length="884" mass="99677">MNFDRPYRGGRRRYPRDDYDDRRREETPQDKVKNAIIKLGEVDPVQELPIVEAQVRSLVPPNVPSLAEAFHISVTEQPYKIPYYAALLRRLHDTPEDGNPEEPSLGGQILEEFWKGFQAYVDKLAWRETRFCIHFFSHLTSAKLVAPESLALLLQAFTTVLDEFGVSHGRAKRAALCAAEGLMIGGASLKAISPSSPSEIINALQTFIETTTNAKWVVQPTLKLHSSSVDVENADELLDNALAVLKALDSVDFDTPCPRPYSEYPELNSVFFTPFTLPLEEESDAQVRREEWPEYFLRLFPDDISPDPNTPAGYTVRADLLAMVDIFEVNRKECARLLLEYPKWTLPGTFKPKPGAPPSEVELVVAHDWQLESTILETVLGALLLLPESSQKQVYYISLITEVCKLSPQTVGPAVGKSIRKLYNGLSDGLDVDISRRLTEWFSIHMSNFNFAWVWKEWVPDLNLAVQHPKRNFMRRSLELEIRLSYYDRILKTLPEAMHPPDAYTIPEQAPGPNFEYDDPSRTISTTATTFTNIYVLLAKPHHDAAQNILNLFRGRSKAEDVVAHLDTLRNTLESEASETGQSLDNVPSLIRIIAIQSLLHIGSRSFSHLLNAIERYLPLLRVVASGSSSTPANGSPEAKADILSAVASFWKYNTQMIGIVFDKFMQYQIVDPTDVVSWTFDHIANVDESERDFRAPMSLNVVEWELLRGALNKAIGRVSMSRRKLTALRKEDDESRARAKASGGNMDVDGETKEEPPVAENPALTTAIKAFSSLTKEQKSVLSRTLEGFVACLAPSSTAMHANPKVREILSENAWHDRANWGKDEWNAWETWGWYRHFCTAYSPYLRSYETTLATISFTRFEGQADPASDLLKKIWNVSIGQE</sequence>
<dbReference type="OrthoDB" id="10252707at2759"/>
<dbReference type="InterPro" id="IPR016024">
    <property type="entry name" value="ARM-type_fold"/>
</dbReference>
<dbReference type="Pfam" id="PF09088">
    <property type="entry name" value="MIF4G_like"/>
    <property type="match status" value="1"/>
</dbReference>
<dbReference type="Proteomes" id="UP000297245">
    <property type="component" value="Unassembled WGS sequence"/>
</dbReference>
<dbReference type="PANTHER" id="PTHR12412">
    <property type="entry name" value="CAP BINDING PROTEIN"/>
    <property type="match status" value="1"/>
</dbReference>
<dbReference type="Gene3D" id="1.25.40.180">
    <property type="match status" value="3"/>
</dbReference>
<dbReference type="GO" id="GO:0006406">
    <property type="term" value="P:mRNA export from nucleus"/>
    <property type="evidence" value="ECO:0007669"/>
    <property type="project" value="InterPro"/>
</dbReference>
<dbReference type="GO" id="GO:0005846">
    <property type="term" value="C:nuclear cap binding complex"/>
    <property type="evidence" value="ECO:0007669"/>
    <property type="project" value="InterPro"/>
</dbReference>
<dbReference type="InterPro" id="IPR015172">
    <property type="entry name" value="MIF4G-like_typ-1"/>
</dbReference>
<evidence type="ECO:0000256" key="1">
    <source>
        <dbReference type="SAM" id="MobiDB-lite"/>
    </source>
</evidence>
<gene>
    <name evidence="4" type="ORF">K435DRAFT_968847</name>
</gene>
<feature type="compositionally biased region" description="Basic and acidic residues" evidence="1">
    <location>
        <begin position="15"/>
        <end position="29"/>
    </location>
</feature>
<proteinExistence type="predicted"/>
<dbReference type="PANTHER" id="PTHR12412:SF2">
    <property type="entry name" value="NUCLEAR CAP-BINDING PROTEIN SUBUNIT 1"/>
    <property type="match status" value="1"/>
</dbReference>
<dbReference type="SUPFAM" id="SSF48371">
    <property type="entry name" value="ARM repeat"/>
    <property type="match status" value="3"/>
</dbReference>
<name>A0A4S8LL32_DENBC</name>
<dbReference type="GO" id="GO:0005634">
    <property type="term" value="C:nucleus"/>
    <property type="evidence" value="ECO:0007669"/>
    <property type="project" value="TreeGrafter"/>
</dbReference>
<evidence type="ECO:0000259" key="2">
    <source>
        <dbReference type="Pfam" id="PF09088"/>
    </source>
</evidence>
<dbReference type="EMBL" id="ML179351">
    <property type="protein sequence ID" value="THU89962.1"/>
    <property type="molecule type" value="Genomic_DNA"/>
</dbReference>
<feature type="region of interest" description="Disordered" evidence="1">
    <location>
        <begin position="728"/>
        <end position="760"/>
    </location>
</feature>
<keyword evidence="5" id="KW-1185">Reference proteome</keyword>
<dbReference type="GO" id="GO:0000184">
    <property type="term" value="P:nuclear-transcribed mRNA catabolic process, nonsense-mediated decay"/>
    <property type="evidence" value="ECO:0007669"/>
    <property type="project" value="TreeGrafter"/>
</dbReference>
<organism evidence="4 5">
    <name type="scientific">Dendrothele bispora (strain CBS 962.96)</name>
    <dbReference type="NCBI Taxonomy" id="1314807"/>
    <lineage>
        <taxon>Eukaryota</taxon>
        <taxon>Fungi</taxon>
        <taxon>Dikarya</taxon>
        <taxon>Basidiomycota</taxon>
        <taxon>Agaricomycotina</taxon>
        <taxon>Agaricomycetes</taxon>
        <taxon>Agaricomycetidae</taxon>
        <taxon>Agaricales</taxon>
        <taxon>Agaricales incertae sedis</taxon>
        <taxon>Dendrothele</taxon>
    </lineage>
</organism>
<feature type="region of interest" description="Disordered" evidence="1">
    <location>
        <begin position="1"/>
        <end position="29"/>
    </location>
</feature>
<feature type="domain" description="MIF4G-like type 1" evidence="2">
    <location>
        <begin position="306"/>
        <end position="496"/>
    </location>
</feature>
<dbReference type="GO" id="GO:0000339">
    <property type="term" value="F:RNA cap binding"/>
    <property type="evidence" value="ECO:0007669"/>
    <property type="project" value="InterPro"/>
</dbReference>
<dbReference type="AlphaFoldDB" id="A0A4S8LL32"/>
<dbReference type="GO" id="GO:0003729">
    <property type="term" value="F:mRNA binding"/>
    <property type="evidence" value="ECO:0007669"/>
    <property type="project" value="TreeGrafter"/>
</dbReference>
<evidence type="ECO:0000313" key="5">
    <source>
        <dbReference type="Proteomes" id="UP000297245"/>
    </source>
</evidence>